<evidence type="ECO:0000313" key="2">
    <source>
        <dbReference type="EMBL" id="HAV91732.1"/>
    </source>
</evidence>
<keyword evidence="1" id="KW-0472">Membrane</keyword>
<dbReference type="Proteomes" id="UP000264062">
    <property type="component" value="Unassembled WGS sequence"/>
</dbReference>
<protein>
    <submittedName>
        <fullName evidence="2">Uncharacterized protein</fullName>
    </submittedName>
</protein>
<evidence type="ECO:0000256" key="1">
    <source>
        <dbReference type="SAM" id="Phobius"/>
    </source>
</evidence>
<dbReference type="AlphaFoldDB" id="A0A350H866"/>
<feature type="transmembrane region" description="Helical" evidence="1">
    <location>
        <begin position="14"/>
        <end position="36"/>
    </location>
</feature>
<name>A0A350H866_UNCW3</name>
<accession>A0A350H866</accession>
<dbReference type="EMBL" id="DMZY01000030">
    <property type="protein sequence ID" value="HAV91732.1"/>
    <property type="molecule type" value="Genomic_DNA"/>
</dbReference>
<gene>
    <name evidence="2" type="ORF">DCW38_00920</name>
</gene>
<comment type="caution">
    <text evidence="2">The sequence shown here is derived from an EMBL/GenBank/DDBJ whole genome shotgun (WGS) entry which is preliminary data.</text>
</comment>
<evidence type="ECO:0000313" key="3">
    <source>
        <dbReference type="Proteomes" id="UP000264062"/>
    </source>
</evidence>
<keyword evidence="1" id="KW-0812">Transmembrane</keyword>
<organism evidence="2 3">
    <name type="scientific">candidate division WOR-3 bacterium</name>
    <dbReference type="NCBI Taxonomy" id="2052148"/>
    <lineage>
        <taxon>Bacteria</taxon>
        <taxon>Bacteria division WOR-3</taxon>
    </lineage>
</organism>
<proteinExistence type="predicted"/>
<feature type="transmembrane region" description="Helical" evidence="1">
    <location>
        <begin position="56"/>
        <end position="78"/>
    </location>
</feature>
<reference evidence="2 3" key="1">
    <citation type="journal article" date="2018" name="Nat. Biotechnol.">
        <title>A standardized bacterial taxonomy based on genome phylogeny substantially revises the tree of life.</title>
        <authorList>
            <person name="Parks D.H."/>
            <person name="Chuvochina M."/>
            <person name="Waite D.W."/>
            <person name="Rinke C."/>
            <person name="Skarshewski A."/>
            <person name="Chaumeil P.A."/>
            <person name="Hugenholtz P."/>
        </authorList>
    </citation>
    <scope>NUCLEOTIDE SEQUENCE [LARGE SCALE GENOMIC DNA]</scope>
    <source>
        <strain evidence="2">UBA9956</strain>
    </source>
</reference>
<keyword evidence="1" id="KW-1133">Transmembrane helix</keyword>
<sequence length="90" mass="10015">MHLLSGSKLRGGDFLEMTALISMFLLLSLSSIGIFTENVPFRTPYFMTNTISFLGIDLYSVLIFITANLAVGFALSYIMTSFITESEDEQ</sequence>